<protein>
    <recommendedName>
        <fullName evidence="8">CopC domain-containing protein</fullName>
    </recommendedName>
</protein>
<keyword evidence="3" id="KW-0479">Metal-binding</keyword>
<gene>
    <name evidence="9" type="ORF">EAS61_07805</name>
</gene>
<dbReference type="GO" id="GO:0005507">
    <property type="term" value="F:copper ion binding"/>
    <property type="evidence" value="ECO:0007669"/>
    <property type="project" value="InterPro"/>
</dbReference>
<evidence type="ECO:0000256" key="7">
    <source>
        <dbReference type="SAM" id="SignalP"/>
    </source>
</evidence>
<dbReference type="RefSeq" id="WP_128955636.1">
    <property type="nucleotide sequence ID" value="NZ_RKMK01000005.1"/>
</dbReference>
<comment type="caution">
    <text evidence="9">The sequence shown here is derived from an EMBL/GenBank/DDBJ whole genome shotgun (WGS) entry which is preliminary data.</text>
</comment>
<evidence type="ECO:0000256" key="6">
    <source>
        <dbReference type="ARBA" id="ARBA00023008"/>
    </source>
</evidence>
<proteinExistence type="inferred from homology"/>
<evidence type="ECO:0000313" key="9">
    <source>
        <dbReference type="EMBL" id="RXH00942.1"/>
    </source>
</evidence>
<dbReference type="InterPro" id="IPR014755">
    <property type="entry name" value="Cu-Rt/internalin_Ig-like"/>
</dbReference>
<dbReference type="InterPro" id="IPR032694">
    <property type="entry name" value="CopC/D"/>
</dbReference>
<evidence type="ECO:0000256" key="2">
    <source>
        <dbReference type="ARBA" id="ARBA00010509"/>
    </source>
</evidence>
<dbReference type="InterPro" id="IPR007348">
    <property type="entry name" value="CopC_dom"/>
</dbReference>
<feature type="domain" description="CopC" evidence="8">
    <location>
        <begin position="23"/>
        <end position="118"/>
    </location>
</feature>
<evidence type="ECO:0000256" key="4">
    <source>
        <dbReference type="ARBA" id="ARBA00022729"/>
    </source>
</evidence>
<dbReference type="EMBL" id="RKMK01000005">
    <property type="protein sequence ID" value="RXH00942.1"/>
    <property type="molecule type" value="Genomic_DNA"/>
</dbReference>
<dbReference type="GO" id="GO:0042597">
    <property type="term" value="C:periplasmic space"/>
    <property type="evidence" value="ECO:0007669"/>
    <property type="project" value="UniProtKB-SubCell"/>
</dbReference>
<sequence length="120" mass="12834">MLRVVASLAILVSGLMAGSAYAHPALQASNPGQDATVPPPKEVRLTFSENVIPKFSGLTIKDSRGALIQTESPSIDPNDKRQLVVPIVKSLSAGIYDVEWHAVSADTHKVKGHFSFKVSQ</sequence>
<comment type="similarity">
    <text evidence="2">Belongs to the CopC family.</text>
</comment>
<keyword evidence="5" id="KW-0574">Periplasm</keyword>
<dbReference type="PANTHER" id="PTHR34820:SF4">
    <property type="entry name" value="INNER MEMBRANE PROTEIN YEBZ"/>
    <property type="match status" value="1"/>
</dbReference>
<feature type="signal peptide" evidence="7">
    <location>
        <begin position="1"/>
        <end position="22"/>
    </location>
</feature>
<dbReference type="InterPro" id="IPR014756">
    <property type="entry name" value="Ig_E-set"/>
</dbReference>
<evidence type="ECO:0000256" key="1">
    <source>
        <dbReference type="ARBA" id="ARBA00004418"/>
    </source>
</evidence>
<dbReference type="SUPFAM" id="SSF81296">
    <property type="entry name" value="E set domains"/>
    <property type="match status" value="1"/>
</dbReference>
<organism evidence="9 10">
    <name type="scientific">Bradyrhizobium zhanjiangense</name>
    <dbReference type="NCBI Taxonomy" id="1325107"/>
    <lineage>
        <taxon>Bacteria</taxon>
        <taxon>Pseudomonadati</taxon>
        <taxon>Pseudomonadota</taxon>
        <taxon>Alphaproteobacteria</taxon>
        <taxon>Hyphomicrobiales</taxon>
        <taxon>Nitrobacteraceae</taxon>
        <taxon>Bradyrhizobium</taxon>
    </lineage>
</organism>
<dbReference type="GO" id="GO:0006825">
    <property type="term" value="P:copper ion transport"/>
    <property type="evidence" value="ECO:0007669"/>
    <property type="project" value="InterPro"/>
</dbReference>
<keyword evidence="4 7" id="KW-0732">Signal</keyword>
<dbReference type="Gene3D" id="2.60.40.1220">
    <property type="match status" value="1"/>
</dbReference>
<evidence type="ECO:0000313" key="10">
    <source>
        <dbReference type="Proteomes" id="UP000290174"/>
    </source>
</evidence>
<dbReference type="AlphaFoldDB" id="A0A4Q0QVY6"/>
<dbReference type="PANTHER" id="PTHR34820">
    <property type="entry name" value="INNER MEMBRANE PROTEIN YEBZ"/>
    <property type="match status" value="1"/>
</dbReference>
<dbReference type="NCBIfam" id="NF033814">
    <property type="entry name" value="copper_CopC"/>
    <property type="match status" value="1"/>
</dbReference>
<evidence type="ECO:0000256" key="3">
    <source>
        <dbReference type="ARBA" id="ARBA00022723"/>
    </source>
</evidence>
<feature type="chain" id="PRO_5020360503" description="CopC domain-containing protein" evidence="7">
    <location>
        <begin position="23"/>
        <end position="120"/>
    </location>
</feature>
<dbReference type="InterPro" id="IPR047685">
    <property type="entry name" value="CopC-like"/>
</dbReference>
<reference evidence="9 10" key="1">
    <citation type="submission" date="2018-11" db="EMBL/GenBank/DDBJ databases">
        <title>Bradyrhizobium sp. nov., isolated from effective nodules of peanut in China.</title>
        <authorList>
            <person name="Li Y."/>
        </authorList>
    </citation>
    <scope>NUCLEOTIDE SEQUENCE [LARGE SCALE GENOMIC DNA]</scope>
    <source>
        <strain evidence="9 10">CCBAU 51770</strain>
    </source>
</reference>
<keyword evidence="6" id="KW-0186">Copper</keyword>
<evidence type="ECO:0000259" key="8">
    <source>
        <dbReference type="Pfam" id="PF04234"/>
    </source>
</evidence>
<evidence type="ECO:0000256" key="5">
    <source>
        <dbReference type="ARBA" id="ARBA00022764"/>
    </source>
</evidence>
<dbReference type="Pfam" id="PF04234">
    <property type="entry name" value="CopC"/>
    <property type="match status" value="1"/>
</dbReference>
<dbReference type="GO" id="GO:0005886">
    <property type="term" value="C:plasma membrane"/>
    <property type="evidence" value="ECO:0007669"/>
    <property type="project" value="TreeGrafter"/>
</dbReference>
<accession>A0A4Q0QVY6</accession>
<dbReference type="Proteomes" id="UP000290174">
    <property type="component" value="Unassembled WGS sequence"/>
</dbReference>
<name>A0A4Q0QVY6_9BRAD</name>
<comment type="subcellular location">
    <subcellularLocation>
        <location evidence="1">Periplasm</location>
    </subcellularLocation>
</comment>
<dbReference type="GO" id="GO:0046688">
    <property type="term" value="P:response to copper ion"/>
    <property type="evidence" value="ECO:0007669"/>
    <property type="project" value="InterPro"/>
</dbReference>